<dbReference type="PANTHER" id="PTHR40660">
    <property type="entry name" value="5'-PHOSPHATE OXIDASE PUTATIVE DOMAIN-CONTAINING PROTEIN-RELATED"/>
    <property type="match status" value="1"/>
</dbReference>
<dbReference type="Gene3D" id="2.30.110.10">
    <property type="entry name" value="Electron Transport, Fmn-binding Protein, Chain A"/>
    <property type="match status" value="1"/>
</dbReference>
<comment type="caution">
    <text evidence="2">The sequence shown here is derived from an EMBL/GenBank/DDBJ whole genome shotgun (WGS) entry which is preliminary data.</text>
</comment>
<accession>A0ABV6HSK6</accession>
<keyword evidence="3" id="KW-1185">Reference proteome</keyword>
<keyword evidence="2" id="KW-0560">Oxidoreductase</keyword>
<dbReference type="InterPro" id="IPR011576">
    <property type="entry name" value="Pyridox_Oxase_N"/>
</dbReference>
<dbReference type="EC" id="1.4.3.5" evidence="2"/>
<dbReference type="GO" id="GO:0004733">
    <property type="term" value="F:pyridoxamine phosphate oxidase activity"/>
    <property type="evidence" value="ECO:0007669"/>
    <property type="project" value="UniProtKB-EC"/>
</dbReference>
<dbReference type="EMBL" id="JBHLWO010000007">
    <property type="protein sequence ID" value="MFC0321875.1"/>
    <property type="molecule type" value="Genomic_DNA"/>
</dbReference>
<organism evidence="2 3">
    <name type="scientific">Olivibacter oleidegradans</name>
    <dbReference type="NCBI Taxonomy" id="760123"/>
    <lineage>
        <taxon>Bacteria</taxon>
        <taxon>Pseudomonadati</taxon>
        <taxon>Bacteroidota</taxon>
        <taxon>Sphingobacteriia</taxon>
        <taxon>Sphingobacteriales</taxon>
        <taxon>Sphingobacteriaceae</taxon>
        <taxon>Olivibacter</taxon>
    </lineage>
</organism>
<sequence length="148" mass="16704">MLTDEIKRYIDKSVLCWLATASREGVPNVSPKEIFTHYGQNLLIADIASPQSIKNIMENDNVCISFIDILIQKGWQLKGKATIIDSGHLHFNLLLQPLTQMTKGKFPINNIISVQIEKTKPIFAPSYILYPGTTEEEQIKSAIKAYKL</sequence>
<proteinExistence type="predicted"/>
<dbReference type="Proteomes" id="UP001589774">
    <property type="component" value="Unassembled WGS sequence"/>
</dbReference>
<dbReference type="InterPro" id="IPR012349">
    <property type="entry name" value="Split_barrel_FMN-bd"/>
</dbReference>
<dbReference type="EC" id="1.-.-.-" evidence="2"/>
<gene>
    <name evidence="2" type="ORF">ACFFI0_26410</name>
</gene>
<protein>
    <submittedName>
        <fullName evidence="2">Pyridoxamine 5'-phosphate oxidase family protein</fullName>
        <ecNumber evidence="2">1.-.-.-</ecNumber>
        <ecNumber evidence="2">1.4.3.5</ecNumber>
    </submittedName>
</protein>
<feature type="domain" description="Pyridoxamine 5'-phosphate oxidase N-terminal" evidence="1">
    <location>
        <begin position="2"/>
        <end position="88"/>
    </location>
</feature>
<reference evidence="2 3" key="1">
    <citation type="submission" date="2024-09" db="EMBL/GenBank/DDBJ databases">
        <authorList>
            <person name="Sun Q."/>
            <person name="Mori K."/>
        </authorList>
    </citation>
    <scope>NUCLEOTIDE SEQUENCE [LARGE SCALE GENOMIC DNA]</scope>
    <source>
        <strain evidence="2 3">CCM 7765</strain>
    </source>
</reference>
<name>A0ABV6HSK6_9SPHI</name>
<evidence type="ECO:0000259" key="1">
    <source>
        <dbReference type="Pfam" id="PF01243"/>
    </source>
</evidence>
<dbReference type="RefSeq" id="WP_130857225.1">
    <property type="nucleotide sequence ID" value="NZ_JBHLWO010000007.1"/>
</dbReference>
<evidence type="ECO:0000313" key="2">
    <source>
        <dbReference type="EMBL" id="MFC0321875.1"/>
    </source>
</evidence>
<evidence type="ECO:0000313" key="3">
    <source>
        <dbReference type="Proteomes" id="UP001589774"/>
    </source>
</evidence>
<dbReference type="PANTHER" id="PTHR40660:SF1">
    <property type="entry name" value="5'-PHOSPHATE OXIDASE PUTATIVE DOMAIN-CONTAINING PROTEIN-RELATED"/>
    <property type="match status" value="1"/>
</dbReference>
<dbReference type="SUPFAM" id="SSF50475">
    <property type="entry name" value="FMN-binding split barrel"/>
    <property type="match status" value="1"/>
</dbReference>
<dbReference type="Pfam" id="PF01243">
    <property type="entry name" value="PNPOx_N"/>
    <property type="match status" value="1"/>
</dbReference>